<keyword evidence="3" id="KW-1185">Reference proteome</keyword>
<dbReference type="RefSeq" id="WP_251488975.1">
    <property type="nucleotide sequence ID" value="NZ_CAJSLV010000048.1"/>
</dbReference>
<gene>
    <name evidence="2" type="ORF">SCOCK_20395</name>
</gene>
<dbReference type="PROSITE" id="PS51257">
    <property type="entry name" value="PROKAR_LIPOPROTEIN"/>
    <property type="match status" value="1"/>
</dbReference>
<feature type="chain" id="PRO_5040956750" description="Secreted protein" evidence="1">
    <location>
        <begin position="24"/>
        <end position="130"/>
    </location>
</feature>
<accession>A0A9W4DPL1</accession>
<dbReference type="Proteomes" id="UP001152519">
    <property type="component" value="Unassembled WGS sequence"/>
</dbReference>
<evidence type="ECO:0008006" key="4">
    <source>
        <dbReference type="Google" id="ProtNLM"/>
    </source>
</evidence>
<evidence type="ECO:0000256" key="1">
    <source>
        <dbReference type="SAM" id="SignalP"/>
    </source>
</evidence>
<dbReference type="EMBL" id="CAJSLV010000048">
    <property type="protein sequence ID" value="CAG6393364.1"/>
    <property type="molecule type" value="Genomic_DNA"/>
</dbReference>
<sequence length="130" mass="13309">MRARTVAACTAVLVATTALTACAGVDRALDCARTATTVAGDIQDLQSTATNIGQVSDPSRRHATVTALDKVQADLKKLGDRTDDSDVSSAVSDLDTAVRNARTSAQNGDTPDLKPVSKAAGHLTDVCTPG</sequence>
<protein>
    <recommendedName>
        <fullName evidence="4">Secreted protein</fullName>
    </recommendedName>
</protein>
<evidence type="ECO:0000313" key="2">
    <source>
        <dbReference type="EMBL" id="CAG6393364.1"/>
    </source>
</evidence>
<organism evidence="2 3">
    <name type="scientific">Actinacidiphila cocklensis</name>
    <dbReference type="NCBI Taxonomy" id="887465"/>
    <lineage>
        <taxon>Bacteria</taxon>
        <taxon>Bacillati</taxon>
        <taxon>Actinomycetota</taxon>
        <taxon>Actinomycetes</taxon>
        <taxon>Kitasatosporales</taxon>
        <taxon>Streptomycetaceae</taxon>
        <taxon>Actinacidiphila</taxon>
    </lineage>
</organism>
<comment type="caution">
    <text evidence="2">The sequence shown here is derived from an EMBL/GenBank/DDBJ whole genome shotgun (WGS) entry which is preliminary data.</text>
</comment>
<dbReference type="AlphaFoldDB" id="A0A9W4DPL1"/>
<proteinExistence type="predicted"/>
<evidence type="ECO:0000313" key="3">
    <source>
        <dbReference type="Proteomes" id="UP001152519"/>
    </source>
</evidence>
<keyword evidence="1" id="KW-0732">Signal</keyword>
<reference evidence="2" key="1">
    <citation type="submission" date="2021-05" db="EMBL/GenBank/DDBJ databases">
        <authorList>
            <person name="Arsene-Ploetze F."/>
        </authorList>
    </citation>
    <scope>NUCLEOTIDE SEQUENCE</scope>
    <source>
        <strain evidence="2">DSM 42138</strain>
    </source>
</reference>
<name>A0A9W4DPL1_9ACTN</name>
<feature type="signal peptide" evidence="1">
    <location>
        <begin position="1"/>
        <end position="23"/>
    </location>
</feature>